<evidence type="ECO:0000313" key="3">
    <source>
        <dbReference type="EMBL" id="MEQ2197293.1"/>
    </source>
</evidence>
<organism evidence="3 4">
    <name type="scientific">Xenoophorus captivus</name>
    <dbReference type="NCBI Taxonomy" id="1517983"/>
    <lineage>
        <taxon>Eukaryota</taxon>
        <taxon>Metazoa</taxon>
        <taxon>Chordata</taxon>
        <taxon>Craniata</taxon>
        <taxon>Vertebrata</taxon>
        <taxon>Euteleostomi</taxon>
        <taxon>Actinopterygii</taxon>
        <taxon>Neopterygii</taxon>
        <taxon>Teleostei</taxon>
        <taxon>Neoteleostei</taxon>
        <taxon>Acanthomorphata</taxon>
        <taxon>Ovalentaria</taxon>
        <taxon>Atherinomorphae</taxon>
        <taxon>Cyprinodontiformes</taxon>
        <taxon>Goodeidae</taxon>
        <taxon>Xenoophorus</taxon>
    </lineage>
</organism>
<feature type="region of interest" description="Disordered" evidence="2">
    <location>
        <begin position="164"/>
        <end position="215"/>
    </location>
</feature>
<protein>
    <submittedName>
        <fullName evidence="3">Uncharacterized protein</fullName>
    </submittedName>
</protein>
<feature type="compositionally biased region" description="Basic and acidic residues" evidence="2">
    <location>
        <begin position="185"/>
        <end position="215"/>
    </location>
</feature>
<gene>
    <name evidence="3" type="ORF">XENOCAPTIV_027236</name>
</gene>
<dbReference type="EMBL" id="JAHRIN010017505">
    <property type="protein sequence ID" value="MEQ2197293.1"/>
    <property type="molecule type" value="Genomic_DNA"/>
</dbReference>
<feature type="region of interest" description="Disordered" evidence="2">
    <location>
        <begin position="84"/>
        <end position="136"/>
    </location>
</feature>
<accession>A0ABV0QPF8</accession>
<reference evidence="3 4" key="1">
    <citation type="submission" date="2021-06" db="EMBL/GenBank/DDBJ databases">
        <authorList>
            <person name="Palmer J.M."/>
        </authorList>
    </citation>
    <scope>NUCLEOTIDE SEQUENCE [LARGE SCALE GENOMIC DNA]</scope>
    <source>
        <strain evidence="3 4">XC_2019</strain>
        <tissue evidence="3">Muscle</tissue>
    </source>
</reference>
<evidence type="ECO:0000256" key="1">
    <source>
        <dbReference type="ARBA" id="ARBA00009550"/>
    </source>
</evidence>
<comment type="similarity">
    <text evidence="1">Belongs to the taxilin family.</text>
</comment>
<dbReference type="Pfam" id="PF09728">
    <property type="entry name" value="Taxilin"/>
    <property type="match status" value="1"/>
</dbReference>
<dbReference type="Proteomes" id="UP001434883">
    <property type="component" value="Unassembled WGS sequence"/>
</dbReference>
<sequence length="215" mass="23974">EETLQRCREDDLKRKEITTHFQGTLTEIQAQIEEHSSRNTKLCQENSALAEKLKALIAQYDQREALLKQVAEYKLQLNGLKEQETDMRSQGAQPDIHDPEQVLKKGSEVQEAPKDQNEEPAHNTGSLTSAGGPALTTPLTEALAKLKAEQALLKEIAGSFTISHTATTESADTQSHGLSGGIQEPEEKQAEESEHQDVHEDQNQEHRDREMESVD</sequence>
<comment type="caution">
    <text evidence="3">The sequence shown here is derived from an EMBL/GenBank/DDBJ whole genome shotgun (WGS) entry which is preliminary data.</text>
</comment>
<dbReference type="InterPro" id="IPR026183">
    <property type="entry name" value="Taxilin_fam"/>
</dbReference>
<dbReference type="PANTHER" id="PTHR16127:SF15">
    <property type="entry name" value="TAXILIN BETA B"/>
    <property type="match status" value="1"/>
</dbReference>
<evidence type="ECO:0000256" key="2">
    <source>
        <dbReference type="SAM" id="MobiDB-lite"/>
    </source>
</evidence>
<feature type="compositionally biased region" description="Polar residues" evidence="2">
    <location>
        <begin position="164"/>
        <end position="177"/>
    </location>
</feature>
<evidence type="ECO:0000313" key="4">
    <source>
        <dbReference type="Proteomes" id="UP001434883"/>
    </source>
</evidence>
<proteinExistence type="inferred from homology"/>
<name>A0ABV0QPF8_9TELE</name>
<feature type="compositionally biased region" description="Basic and acidic residues" evidence="2">
    <location>
        <begin position="95"/>
        <end position="121"/>
    </location>
</feature>
<feature type="non-terminal residue" evidence="3">
    <location>
        <position position="1"/>
    </location>
</feature>
<keyword evidence="4" id="KW-1185">Reference proteome</keyword>
<dbReference type="PANTHER" id="PTHR16127">
    <property type="entry name" value="TAXILIN"/>
    <property type="match status" value="1"/>
</dbReference>